<keyword evidence="3" id="KW-1185">Reference proteome</keyword>
<proteinExistence type="predicted"/>
<sequence>MNKLGFSSHVMVVVLVSVWVNASEVFRYFAIVMPETREFLHMVPDIAPMDLTVFLIWGLWDTLLTTMIVVMYWLVAQHRGHSFSSASIAGLASWAFFFVLFWVGMINMSLTSVQLALIALPLALLETVVASGIACLLYRAIDRHRQAN</sequence>
<feature type="transmembrane region" description="Helical" evidence="1">
    <location>
        <begin position="115"/>
        <end position="138"/>
    </location>
</feature>
<reference evidence="2 3" key="1">
    <citation type="submission" date="2020-12" db="EMBL/GenBank/DDBJ databases">
        <authorList>
            <person name="Shan Y."/>
        </authorList>
    </citation>
    <scope>NUCLEOTIDE SEQUENCE [LARGE SCALE GENOMIC DNA]</scope>
    <source>
        <strain evidence="3">csc3.9</strain>
    </source>
</reference>
<dbReference type="Proteomes" id="UP000596063">
    <property type="component" value="Chromosome"/>
</dbReference>
<dbReference type="KEGG" id="snan:I6N98_18120"/>
<evidence type="ECO:0000313" key="3">
    <source>
        <dbReference type="Proteomes" id="UP000596063"/>
    </source>
</evidence>
<protein>
    <submittedName>
        <fullName evidence="2">Uncharacterized protein</fullName>
    </submittedName>
</protein>
<feature type="transmembrane region" description="Helical" evidence="1">
    <location>
        <begin position="51"/>
        <end position="75"/>
    </location>
</feature>
<organism evidence="2 3">
    <name type="scientific">Spongiibacter nanhainus</name>
    <dbReference type="NCBI Taxonomy" id="2794344"/>
    <lineage>
        <taxon>Bacteria</taxon>
        <taxon>Pseudomonadati</taxon>
        <taxon>Pseudomonadota</taxon>
        <taxon>Gammaproteobacteria</taxon>
        <taxon>Cellvibrionales</taxon>
        <taxon>Spongiibacteraceae</taxon>
        <taxon>Spongiibacter</taxon>
    </lineage>
</organism>
<keyword evidence="1" id="KW-0812">Transmembrane</keyword>
<dbReference type="AlphaFoldDB" id="A0A7T4R0L3"/>
<name>A0A7T4R0L3_9GAMM</name>
<keyword evidence="1" id="KW-1133">Transmembrane helix</keyword>
<evidence type="ECO:0000313" key="2">
    <source>
        <dbReference type="EMBL" id="QQD18225.1"/>
    </source>
</evidence>
<dbReference type="RefSeq" id="WP_198569723.1">
    <property type="nucleotide sequence ID" value="NZ_CP066167.1"/>
</dbReference>
<feature type="transmembrane region" description="Helical" evidence="1">
    <location>
        <begin position="82"/>
        <end position="103"/>
    </location>
</feature>
<feature type="transmembrane region" description="Helical" evidence="1">
    <location>
        <begin position="12"/>
        <end position="31"/>
    </location>
</feature>
<dbReference type="EMBL" id="CP066167">
    <property type="protein sequence ID" value="QQD18225.1"/>
    <property type="molecule type" value="Genomic_DNA"/>
</dbReference>
<accession>A0A7T4R0L3</accession>
<evidence type="ECO:0000256" key="1">
    <source>
        <dbReference type="SAM" id="Phobius"/>
    </source>
</evidence>
<gene>
    <name evidence="2" type="ORF">I6N98_18120</name>
</gene>
<keyword evidence="1" id="KW-0472">Membrane</keyword>